<evidence type="ECO:0000313" key="2">
    <source>
        <dbReference type="Proteomes" id="UP001454036"/>
    </source>
</evidence>
<dbReference type="AlphaFoldDB" id="A0AAV3RWC1"/>
<reference evidence="1 2" key="1">
    <citation type="submission" date="2024-01" db="EMBL/GenBank/DDBJ databases">
        <title>The complete chloroplast genome sequence of Lithospermum erythrorhizon: insights into the phylogenetic relationship among Boraginaceae species and the maternal lineages of purple gromwells.</title>
        <authorList>
            <person name="Okada T."/>
            <person name="Watanabe K."/>
        </authorList>
    </citation>
    <scope>NUCLEOTIDE SEQUENCE [LARGE SCALE GENOMIC DNA]</scope>
</reference>
<sequence length="149" mass="16845">MSTRIKHNINLLQEAIGVVFMNENIQPRTFNNIDYYCALEDPFSSSILEEKSRWTLRLSETYLIALSLTEEEAIPVQLKAEDLTDCILGCEASVYVKVLFEKDGFVSIQGFNLAISKAWNCKILRVTRIAGPLLHVFFASVKERDGVIG</sequence>
<dbReference type="EMBL" id="BAABME010012552">
    <property type="protein sequence ID" value="GAA0185249.1"/>
    <property type="molecule type" value="Genomic_DNA"/>
</dbReference>
<protein>
    <submittedName>
        <fullName evidence="1">Uncharacterized protein</fullName>
    </submittedName>
</protein>
<accession>A0AAV3RWC1</accession>
<organism evidence="1 2">
    <name type="scientific">Lithospermum erythrorhizon</name>
    <name type="common">Purple gromwell</name>
    <name type="synonym">Lithospermum officinale var. erythrorhizon</name>
    <dbReference type="NCBI Taxonomy" id="34254"/>
    <lineage>
        <taxon>Eukaryota</taxon>
        <taxon>Viridiplantae</taxon>
        <taxon>Streptophyta</taxon>
        <taxon>Embryophyta</taxon>
        <taxon>Tracheophyta</taxon>
        <taxon>Spermatophyta</taxon>
        <taxon>Magnoliopsida</taxon>
        <taxon>eudicotyledons</taxon>
        <taxon>Gunneridae</taxon>
        <taxon>Pentapetalae</taxon>
        <taxon>asterids</taxon>
        <taxon>lamiids</taxon>
        <taxon>Boraginales</taxon>
        <taxon>Boraginaceae</taxon>
        <taxon>Boraginoideae</taxon>
        <taxon>Lithospermeae</taxon>
        <taxon>Lithospermum</taxon>
    </lineage>
</organism>
<comment type="caution">
    <text evidence="1">The sequence shown here is derived from an EMBL/GenBank/DDBJ whole genome shotgun (WGS) entry which is preliminary data.</text>
</comment>
<gene>
    <name evidence="1" type="ORF">LIER_32537</name>
</gene>
<evidence type="ECO:0000313" key="1">
    <source>
        <dbReference type="EMBL" id="GAA0185249.1"/>
    </source>
</evidence>
<name>A0AAV3RWC1_LITER</name>
<dbReference type="Proteomes" id="UP001454036">
    <property type="component" value="Unassembled WGS sequence"/>
</dbReference>
<proteinExistence type="predicted"/>
<keyword evidence="2" id="KW-1185">Reference proteome</keyword>